<sequence>MFVATVATSLKYFSISGNNFCFILSSLPLDWKAMSHTARPGPLLASAMLLCSVVMSSRLMSTACFYTPNIVSSFTGYPKT</sequence>
<dbReference type="Proteomes" id="UP000243499">
    <property type="component" value="Chromosome 4"/>
</dbReference>
<gene>
    <name evidence="1" type="ORF">PAHAL_4G104000</name>
</gene>
<proteinExistence type="predicted"/>
<reference evidence="1" key="1">
    <citation type="submission" date="2018-04" db="EMBL/GenBank/DDBJ databases">
        <title>WGS assembly of Panicum hallii.</title>
        <authorList>
            <person name="Lovell J."/>
            <person name="Jenkins J."/>
            <person name="Lowry D."/>
            <person name="Mamidi S."/>
            <person name="Sreedasyam A."/>
            <person name="Weng X."/>
            <person name="Barry K."/>
            <person name="Bonette J."/>
            <person name="Campitelli B."/>
            <person name="Daum C."/>
            <person name="Gordon S."/>
            <person name="Gould B."/>
            <person name="Lipzen A."/>
            <person name="Macqueen A."/>
            <person name="Palacio-Mejia J."/>
            <person name="Plott C."/>
            <person name="Shakirov E."/>
            <person name="Shu S."/>
            <person name="Yoshinaga Y."/>
            <person name="Zane M."/>
            <person name="Rokhsar D."/>
            <person name="Grimwood J."/>
            <person name="Schmutz J."/>
            <person name="Juenger T."/>
        </authorList>
    </citation>
    <scope>NUCLEOTIDE SEQUENCE [LARGE SCALE GENOMIC DNA]</scope>
    <source>
        <strain evidence="1">FIL2</strain>
    </source>
</reference>
<dbReference type="Gramene" id="PVH47624">
    <property type="protein sequence ID" value="PVH47624"/>
    <property type="gene ID" value="PAHAL_4G104000"/>
</dbReference>
<evidence type="ECO:0000313" key="1">
    <source>
        <dbReference type="EMBL" id="PVH47624.1"/>
    </source>
</evidence>
<dbReference type="EMBL" id="CM008049">
    <property type="protein sequence ID" value="PVH47624.1"/>
    <property type="molecule type" value="Genomic_DNA"/>
</dbReference>
<protein>
    <submittedName>
        <fullName evidence="1">Uncharacterized protein</fullName>
    </submittedName>
</protein>
<organism evidence="1">
    <name type="scientific">Panicum hallii</name>
    <dbReference type="NCBI Taxonomy" id="206008"/>
    <lineage>
        <taxon>Eukaryota</taxon>
        <taxon>Viridiplantae</taxon>
        <taxon>Streptophyta</taxon>
        <taxon>Embryophyta</taxon>
        <taxon>Tracheophyta</taxon>
        <taxon>Spermatophyta</taxon>
        <taxon>Magnoliopsida</taxon>
        <taxon>Liliopsida</taxon>
        <taxon>Poales</taxon>
        <taxon>Poaceae</taxon>
        <taxon>PACMAD clade</taxon>
        <taxon>Panicoideae</taxon>
        <taxon>Panicodae</taxon>
        <taxon>Paniceae</taxon>
        <taxon>Panicinae</taxon>
        <taxon>Panicum</taxon>
        <taxon>Panicum sect. Panicum</taxon>
    </lineage>
</organism>
<dbReference type="AlphaFoldDB" id="A0A2T8JCH2"/>
<name>A0A2T8JCH2_9POAL</name>
<accession>A0A2T8JCH2</accession>